<protein>
    <recommendedName>
        <fullName evidence="6">F-box domain-containing protein</fullName>
    </recommendedName>
</protein>
<proteinExistence type="predicted"/>
<name>A0A9R0VFI8_TRITD</name>
<dbReference type="PANTHER" id="PTHR33186">
    <property type="entry name" value="OS10G0136150 PROTEIN-RELATED"/>
    <property type="match status" value="1"/>
</dbReference>
<feature type="domain" description="F-box protein AT5G49610-like beta-propeller" evidence="3">
    <location>
        <begin position="473"/>
        <end position="731"/>
    </location>
</feature>
<dbReference type="Gramene" id="TRITD3Av1G000280.2">
    <property type="protein sequence ID" value="TRITD3Av1G000280.2"/>
    <property type="gene ID" value="TRITD3Av1G000280"/>
</dbReference>
<feature type="domain" description="F-box" evidence="2">
    <location>
        <begin position="77"/>
        <end position="115"/>
    </location>
</feature>
<accession>A0A9R0VFI8</accession>
<dbReference type="PANTHER" id="PTHR33186:SF18">
    <property type="entry name" value="OS10G0136150 PROTEIN"/>
    <property type="match status" value="1"/>
</dbReference>
<dbReference type="AlphaFoldDB" id="A0A9R0VFI8"/>
<feature type="region of interest" description="Disordered" evidence="1">
    <location>
        <begin position="1"/>
        <end position="75"/>
    </location>
</feature>
<dbReference type="InterPro" id="IPR001810">
    <property type="entry name" value="F-box_dom"/>
</dbReference>
<evidence type="ECO:0000259" key="3">
    <source>
        <dbReference type="Pfam" id="PF23635"/>
    </source>
</evidence>
<dbReference type="Proteomes" id="UP000324705">
    <property type="component" value="Chromosome 3A"/>
</dbReference>
<evidence type="ECO:0000313" key="4">
    <source>
        <dbReference type="EMBL" id="VAH55207.1"/>
    </source>
</evidence>
<reference evidence="4 5" key="1">
    <citation type="submission" date="2017-09" db="EMBL/GenBank/DDBJ databases">
        <authorList>
            <consortium name="International Durum Wheat Genome Sequencing Consortium (IDWGSC)"/>
            <person name="Milanesi L."/>
        </authorList>
    </citation>
    <scope>NUCLEOTIDE SEQUENCE [LARGE SCALE GENOMIC DNA]</scope>
    <source>
        <strain evidence="5">cv. Svevo</strain>
    </source>
</reference>
<evidence type="ECO:0000256" key="1">
    <source>
        <dbReference type="SAM" id="MobiDB-lite"/>
    </source>
</evidence>
<dbReference type="SUPFAM" id="SSF81383">
    <property type="entry name" value="F-box domain"/>
    <property type="match status" value="1"/>
</dbReference>
<dbReference type="InterPro" id="IPR036047">
    <property type="entry name" value="F-box-like_dom_sf"/>
</dbReference>
<feature type="compositionally biased region" description="Basic residues" evidence="1">
    <location>
        <begin position="47"/>
        <end position="56"/>
    </location>
</feature>
<dbReference type="EMBL" id="LT934115">
    <property type="protein sequence ID" value="VAH55207.1"/>
    <property type="molecule type" value="Genomic_DNA"/>
</dbReference>
<evidence type="ECO:0008006" key="6">
    <source>
        <dbReference type="Google" id="ProtNLM"/>
    </source>
</evidence>
<dbReference type="InterPro" id="IPR056594">
    <property type="entry name" value="AT5G49610-like_b-prop"/>
</dbReference>
<gene>
    <name evidence="4" type="ORF">TRITD_3Av1G000280</name>
</gene>
<keyword evidence="5" id="KW-1185">Reference proteome</keyword>
<evidence type="ECO:0000259" key="2">
    <source>
        <dbReference type="Pfam" id="PF00646"/>
    </source>
</evidence>
<organism evidence="4 5">
    <name type="scientific">Triticum turgidum subsp. durum</name>
    <name type="common">Durum wheat</name>
    <name type="synonym">Triticum durum</name>
    <dbReference type="NCBI Taxonomy" id="4567"/>
    <lineage>
        <taxon>Eukaryota</taxon>
        <taxon>Viridiplantae</taxon>
        <taxon>Streptophyta</taxon>
        <taxon>Embryophyta</taxon>
        <taxon>Tracheophyta</taxon>
        <taxon>Spermatophyta</taxon>
        <taxon>Magnoliopsida</taxon>
        <taxon>Liliopsida</taxon>
        <taxon>Poales</taxon>
        <taxon>Poaceae</taxon>
        <taxon>BOP clade</taxon>
        <taxon>Pooideae</taxon>
        <taxon>Triticodae</taxon>
        <taxon>Triticeae</taxon>
        <taxon>Triticinae</taxon>
        <taxon>Triticum</taxon>
    </lineage>
</organism>
<feature type="domain" description="F-box protein AT5G49610-like beta-propeller" evidence="3">
    <location>
        <begin position="166"/>
        <end position="416"/>
    </location>
</feature>
<feature type="compositionally biased region" description="Polar residues" evidence="1">
    <location>
        <begin position="24"/>
        <end position="34"/>
    </location>
</feature>
<evidence type="ECO:0000313" key="5">
    <source>
        <dbReference type="Proteomes" id="UP000324705"/>
    </source>
</evidence>
<dbReference type="Pfam" id="PF00646">
    <property type="entry name" value="F-box"/>
    <property type="match status" value="1"/>
</dbReference>
<dbReference type="Pfam" id="PF23635">
    <property type="entry name" value="Beta-prop_AT5G49610-like"/>
    <property type="match status" value="2"/>
</dbReference>
<sequence>METSLLMPGRGRSASDEGSRPARSRTTCLRSQINVDEDGAGVACNRRSGKRLRARTHASEEGDGSSPEPPASLPDSEDMVREILLRLPLDLYSLPRASAVCKQWRCILADPKFLRRFYAHHRKPPLLGFFHYGSTPITFTPVLAPAPDRITPGRFSLGHYSNRILIDSRHGRVLVLGPHQEVVVCDPITSKHHRVPIPPEFNGRFFNATVLCAASEQGHVHGSCHLCPFKVVLVSYRENKHPYACVYSSETATWGNVISTVASDDTTFGPCCSTLVDNVLYWPAKKKGDDIVEFDLGTQNLNVIKGPPCMNMNDFDNFHIIDAEDGAVGLVALSRQLNLQMWRRRVDCRGVTTWLLQKSVSLGELLKIPSWTMRRIEPLKVVGYDEDTDVIFLESHDGVYMVQPKSMQARKLNGISSTYYCYTLASLWRDPYSAHRCWQRRRPRVSFSSMEALPRPSSAAPLFELRGNPRVRLLGCRHGRVLIMLTLQQELIVIAPMTGEECRVSIPPQFNKRYVNGAVLCAATDRDHVHRNCHLSPFKVVLLSTSTYYSGPQLILASVYSSKAGIWGDVVSTPTPCELPGGGTHGSLVGNALYWLCRDYMIEFDLDGHILALISAPPTIDEARHFFDMREVIQIMDGAVGIAILPHYYHNIQMWQRKVNCQGVTKWVLWKTIDMHKIDGIPPGVKGERPGLLFRLRYAEDTDEIFLYVGHNVYIVQLKSMQSKKLCETQYVSAHHSFKSFYMPGTTIVSGCDGAEMLRHT</sequence>